<dbReference type="GO" id="GO:0046872">
    <property type="term" value="F:metal ion binding"/>
    <property type="evidence" value="ECO:0007669"/>
    <property type="project" value="UniProtKB-KW"/>
</dbReference>
<feature type="transmembrane region" description="Helical" evidence="14">
    <location>
        <begin position="6"/>
        <end position="23"/>
    </location>
</feature>
<dbReference type="InterPro" id="IPR003593">
    <property type="entry name" value="AAA+_ATPase"/>
</dbReference>
<keyword evidence="6" id="KW-0479">Metal-binding</keyword>
<dbReference type="GO" id="GO:0006508">
    <property type="term" value="P:proteolysis"/>
    <property type="evidence" value="ECO:0007669"/>
    <property type="project" value="UniProtKB-KW"/>
</dbReference>
<evidence type="ECO:0000256" key="13">
    <source>
        <dbReference type="ARBA" id="ARBA00023136"/>
    </source>
</evidence>
<dbReference type="Pfam" id="PF17862">
    <property type="entry name" value="AAA_lid_3"/>
    <property type="match status" value="1"/>
</dbReference>
<dbReference type="SUPFAM" id="SSF52540">
    <property type="entry name" value="P-loop containing nucleoside triphosphate hydrolases"/>
    <property type="match status" value="1"/>
</dbReference>
<dbReference type="GO" id="GO:0004176">
    <property type="term" value="F:ATP-dependent peptidase activity"/>
    <property type="evidence" value="ECO:0007669"/>
    <property type="project" value="InterPro"/>
</dbReference>
<comment type="subcellular location">
    <subcellularLocation>
        <location evidence="2">Membrane</location>
    </subcellularLocation>
</comment>
<dbReference type="GO" id="GO:0009535">
    <property type="term" value="C:chloroplast thylakoid membrane"/>
    <property type="evidence" value="ECO:0007669"/>
    <property type="project" value="TreeGrafter"/>
</dbReference>
<dbReference type="EMBL" id="MN740601">
    <property type="protein sequence ID" value="QHS78604.1"/>
    <property type="molecule type" value="Genomic_DNA"/>
</dbReference>
<evidence type="ECO:0000256" key="5">
    <source>
        <dbReference type="ARBA" id="ARBA00022692"/>
    </source>
</evidence>
<organism evidence="16">
    <name type="scientific">viral metagenome</name>
    <dbReference type="NCBI Taxonomy" id="1070528"/>
    <lineage>
        <taxon>unclassified sequences</taxon>
        <taxon>metagenomes</taxon>
        <taxon>organismal metagenomes</taxon>
    </lineage>
</organism>
<keyword evidence="12" id="KW-0482">Metalloprotease</keyword>
<evidence type="ECO:0000259" key="15">
    <source>
        <dbReference type="SMART" id="SM00382"/>
    </source>
</evidence>
<evidence type="ECO:0000256" key="14">
    <source>
        <dbReference type="SAM" id="Phobius"/>
    </source>
</evidence>
<dbReference type="NCBIfam" id="TIGR01241">
    <property type="entry name" value="FtsH_fam"/>
    <property type="match status" value="1"/>
</dbReference>
<comment type="cofactor">
    <cofactor evidence="1">
        <name>Zn(2+)</name>
        <dbReference type="ChEBI" id="CHEBI:29105"/>
    </cofactor>
</comment>
<evidence type="ECO:0000313" key="16">
    <source>
        <dbReference type="EMBL" id="QHS78604.1"/>
    </source>
</evidence>
<dbReference type="Gene3D" id="1.10.8.60">
    <property type="match status" value="1"/>
</dbReference>
<keyword evidence="13 14" id="KW-0472">Membrane</keyword>
<dbReference type="PANTHER" id="PTHR23076:SF113">
    <property type="entry name" value="ATP-DEPENDENT ZINC METALLOPROTEASE FTSH 1, CHLOROPLASTIC-RELATED"/>
    <property type="match status" value="1"/>
</dbReference>
<dbReference type="InterPro" id="IPR037219">
    <property type="entry name" value="Peptidase_M41-like"/>
</dbReference>
<evidence type="ECO:0000256" key="8">
    <source>
        <dbReference type="ARBA" id="ARBA00022801"/>
    </source>
</evidence>
<evidence type="ECO:0000256" key="2">
    <source>
        <dbReference type="ARBA" id="ARBA00004370"/>
    </source>
</evidence>
<keyword evidence="5 14" id="KW-0812">Transmembrane</keyword>
<keyword evidence="7" id="KW-0547">Nucleotide-binding</keyword>
<evidence type="ECO:0000256" key="4">
    <source>
        <dbReference type="ARBA" id="ARBA00022670"/>
    </source>
</evidence>
<dbReference type="FunFam" id="3.40.50.300:FF:000001">
    <property type="entry name" value="ATP-dependent zinc metalloprotease FtsH"/>
    <property type="match status" value="1"/>
</dbReference>
<dbReference type="PANTHER" id="PTHR23076">
    <property type="entry name" value="METALLOPROTEASE M41 FTSH"/>
    <property type="match status" value="1"/>
</dbReference>
<dbReference type="Gene3D" id="1.20.58.760">
    <property type="entry name" value="Peptidase M41"/>
    <property type="match status" value="1"/>
</dbReference>
<dbReference type="CDD" id="cd19501">
    <property type="entry name" value="RecA-like_FtsH"/>
    <property type="match status" value="1"/>
</dbReference>
<dbReference type="FunFam" id="1.10.8.60:FF:000001">
    <property type="entry name" value="ATP-dependent zinc metalloprotease FtsH"/>
    <property type="match status" value="1"/>
</dbReference>
<keyword evidence="11 14" id="KW-1133">Transmembrane helix</keyword>
<dbReference type="AlphaFoldDB" id="A0A6C0AFN2"/>
<feature type="transmembrane region" description="Helical" evidence="14">
    <location>
        <begin position="140"/>
        <end position="160"/>
    </location>
</feature>
<dbReference type="Pfam" id="PF01434">
    <property type="entry name" value="Peptidase_M41"/>
    <property type="match status" value="1"/>
</dbReference>
<dbReference type="FunFam" id="1.20.58.760:FF:000001">
    <property type="entry name" value="ATP-dependent zinc metalloprotease FtsH"/>
    <property type="match status" value="1"/>
</dbReference>
<evidence type="ECO:0000256" key="12">
    <source>
        <dbReference type="ARBA" id="ARBA00023049"/>
    </source>
</evidence>
<reference evidence="16" key="1">
    <citation type="journal article" date="2020" name="Nature">
        <title>Giant virus diversity and host interactions through global metagenomics.</title>
        <authorList>
            <person name="Schulz F."/>
            <person name="Roux S."/>
            <person name="Paez-Espino D."/>
            <person name="Jungbluth S."/>
            <person name="Walsh D.A."/>
            <person name="Denef V.J."/>
            <person name="McMahon K.D."/>
            <person name="Konstantinidis K.T."/>
            <person name="Eloe-Fadrosh E.A."/>
            <person name="Kyrpides N.C."/>
            <person name="Woyke T."/>
        </authorList>
    </citation>
    <scope>NUCLEOTIDE SEQUENCE</scope>
    <source>
        <strain evidence="16">GVMAG-S-1024976-23</strain>
    </source>
</reference>
<dbReference type="InterPro" id="IPR000642">
    <property type="entry name" value="Peptidase_M41"/>
</dbReference>
<dbReference type="SMART" id="SM00382">
    <property type="entry name" value="AAA"/>
    <property type="match status" value="1"/>
</dbReference>
<dbReference type="InterPro" id="IPR003960">
    <property type="entry name" value="ATPase_AAA_CS"/>
</dbReference>
<evidence type="ECO:0000256" key="1">
    <source>
        <dbReference type="ARBA" id="ARBA00001947"/>
    </source>
</evidence>
<keyword evidence="8" id="KW-0378">Hydrolase</keyword>
<dbReference type="InterPro" id="IPR005936">
    <property type="entry name" value="FtsH"/>
</dbReference>
<name>A0A6C0AFN2_9ZZZZ</name>
<proteinExistence type="inferred from homology"/>
<keyword evidence="4" id="KW-0645">Protease</keyword>
<keyword evidence="10" id="KW-0067">ATP-binding</keyword>
<evidence type="ECO:0000256" key="9">
    <source>
        <dbReference type="ARBA" id="ARBA00022833"/>
    </source>
</evidence>
<feature type="domain" description="AAA+ ATPase" evidence="15">
    <location>
        <begin position="230"/>
        <end position="369"/>
    </location>
</feature>
<dbReference type="InterPro" id="IPR041569">
    <property type="entry name" value="AAA_lid_3"/>
</dbReference>
<dbReference type="Pfam" id="PF00004">
    <property type="entry name" value="AAA"/>
    <property type="match status" value="1"/>
</dbReference>
<evidence type="ECO:0000256" key="6">
    <source>
        <dbReference type="ARBA" id="ARBA00022723"/>
    </source>
</evidence>
<evidence type="ECO:0000256" key="10">
    <source>
        <dbReference type="ARBA" id="ARBA00022840"/>
    </source>
</evidence>
<protein>
    <recommendedName>
        <fullName evidence="15">AAA+ ATPase domain-containing protein</fullName>
    </recommendedName>
</protein>
<evidence type="ECO:0000256" key="7">
    <source>
        <dbReference type="ARBA" id="ARBA00022741"/>
    </source>
</evidence>
<dbReference type="GO" id="GO:0016887">
    <property type="term" value="F:ATP hydrolysis activity"/>
    <property type="evidence" value="ECO:0007669"/>
    <property type="project" value="InterPro"/>
</dbReference>
<dbReference type="HAMAP" id="MF_01458">
    <property type="entry name" value="FtsH"/>
    <property type="match status" value="1"/>
</dbReference>
<dbReference type="GO" id="GO:0005524">
    <property type="term" value="F:ATP binding"/>
    <property type="evidence" value="ECO:0007669"/>
    <property type="project" value="UniProtKB-KW"/>
</dbReference>
<evidence type="ECO:0000256" key="11">
    <source>
        <dbReference type="ARBA" id="ARBA00022989"/>
    </source>
</evidence>
<dbReference type="InterPro" id="IPR027417">
    <property type="entry name" value="P-loop_NTPase"/>
</dbReference>
<dbReference type="PROSITE" id="PS00674">
    <property type="entry name" value="AAA"/>
    <property type="match status" value="1"/>
</dbReference>
<comment type="similarity">
    <text evidence="3">In the C-terminal section; belongs to the peptidase M41 family.</text>
</comment>
<sequence>MFKQSIIYFLYIEMGFCFVNPCFKTKVSLRRPRWKYAGQMYSNNANMDESKISREELIEARVNKQYWSLSDLYDNIERKKISVAAIGNEGSFVDVLDINNNRHTIDILPSDVNNIENLLRKNNIRFAIQKKQFQNLSNTFNLIGSILIPSALLFYVFALFRRLNNTNDPGSGGGLFGNSLGGGTHNINLEPDTGVTFDDVAGCDESKLELTEVVDFLKNPDKFDELGAMCPKGVLLEGPPGTGKTLLAKAIAGEANVPFISTSGSEFVEVYVGMGASRVRKLFADAKKNAPCIIFIDEIDSIGRSRGKGGPGSNDEREQTLNQILSEMDGFLGNTGVIVLAATNRMDILDSALLRPGRFDRKVPVNLPDRQGRYDILKVHSKNKPFESDVDLNNIAANTIGFSGASLKNLLNEAAIVAARNNKNTIGTDEIEYAIDRITVGQQKPIGKNVRKEIIAYHEAGHALMAALIPSYDEVAKVTIIPRTNGAGGFTLFTPSEERVESGLYTQKYLKEQLMVALGGRVAEEIQFGEEQITSGASADLQQVRTLARKMVTQLGFTNQTDINSFPVAWESNDPSETMYNSKLSINTENTIDTQISNLVKEAYNKCKDILTKNKNLLDVISEQLIIHETINNKQLSELLNNNVIACDNIII</sequence>
<keyword evidence="9" id="KW-0862">Zinc</keyword>
<dbReference type="GO" id="GO:0004222">
    <property type="term" value="F:metalloendopeptidase activity"/>
    <property type="evidence" value="ECO:0007669"/>
    <property type="project" value="InterPro"/>
</dbReference>
<evidence type="ECO:0000256" key="3">
    <source>
        <dbReference type="ARBA" id="ARBA00010044"/>
    </source>
</evidence>
<accession>A0A6C0AFN2</accession>
<dbReference type="InterPro" id="IPR003959">
    <property type="entry name" value="ATPase_AAA_core"/>
</dbReference>
<dbReference type="SUPFAM" id="SSF140990">
    <property type="entry name" value="FtsH protease domain-like"/>
    <property type="match status" value="1"/>
</dbReference>
<dbReference type="Gene3D" id="3.40.50.300">
    <property type="entry name" value="P-loop containing nucleotide triphosphate hydrolases"/>
    <property type="match status" value="1"/>
</dbReference>